<evidence type="ECO:0000256" key="7">
    <source>
        <dbReference type="ARBA" id="ARBA00023136"/>
    </source>
</evidence>
<organism evidence="9 10">
    <name type="scientific">Coilia grayii</name>
    <name type="common">Gray's grenadier anchovy</name>
    <dbReference type="NCBI Taxonomy" id="363190"/>
    <lineage>
        <taxon>Eukaryota</taxon>
        <taxon>Metazoa</taxon>
        <taxon>Chordata</taxon>
        <taxon>Craniata</taxon>
        <taxon>Vertebrata</taxon>
        <taxon>Euteleostomi</taxon>
        <taxon>Actinopterygii</taxon>
        <taxon>Neopterygii</taxon>
        <taxon>Teleostei</taxon>
        <taxon>Clupei</taxon>
        <taxon>Clupeiformes</taxon>
        <taxon>Clupeoidei</taxon>
        <taxon>Engraulidae</taxon>
        <taxon>Coilinae</taxon>
        <taxon>Coilia</taxon>
    </lineage>
</organism>
<evidence type="ECO:0000256" key="8">
    <source>
        <dbReference type="RuleBase" id="RU366017"/>
    </source>
</evidence>
<keyword evidence="10" id="KW-1185">Reference proteome</keyword>
<keyword evidence="6 8" id="KW-1133">Transmembrane helix</keyword>
<comment type="caution">
    <text evidence="9">The sequence shown here is derived from an EMBL/GenBank/DDBJ whole genome shotgun (WGS) entry which is preliminary data.</text>
</comment>
<dbReference type="EMBL" id="JBHFQA010000012">
    <property type="protein sequence ID" value="KAL2090082.1"/>
    <property type="molecule type" value="Genomic_DNA"/>
</dbReference>
<dbReference type="AlphaFoldDB" id="A0ABD1JTA5"/>
<dbReference type="Pfam" id="PF01697">
    <property type="entry name" value="Glyco_transf_92"/>
    <property type="match status" value="1"/>
</dbReference>
<accession>A0ABD1JTA5</accession>
<evidence type="ECO:0000256" key="6">
    <source>
        <dbReference type="ARBA" id="ARBA00022989"/>
    </source>
</evidence>
<evidence type="ECO:0000313" key="9">
    <source>
        <dbReference type="EMBL" id="KAL2090082.1"/>
    </source>
</evidence>
<dbReference type="EC" id="2.4.1.-" evidence="8"/>
<evidence type="ECO:0000256" key="3">
    <source>
        <dbReference type="ARBA" id="ARBA00022676"/>
    </source>
</evidence>
<reference evidence="9 10" key="1">
    <citation type="submission" date="2024-09" db="EMBL/GenBank/DDBJ databases">
        <title>A chromosome-level genome assembly of Gray's grenadier anchovy, Coilia grayii.</title>
        <authorList>
            <person name="Fu Z."/>
        </authorList>
    </citation>
    <scope>NUCLEOTIDE SEQUENCE [LARGE SCALE GENOMIC DNA]</scope>
    <source>
        <strain evidence="9">G4</strain>
        <tissue evidence="9">Muscle</tissue>
    </source>
</reference>
<sequence>MASTKKMVILIGINSFIFLLVTWLLRDQSNQMEIPVDQNRPPEERAQPTITPVLNSKHFMVSAFKDHRQSGAVRVISILCREELKKKLYCAFCANATAEGSVGPCTSSEAWFDIHRNNFPYATASVMCPSPSSPGATHVSITNDPNNIHNLKFLPIQNQEAKNSYKYNFIWCISNIFGKSNNALQFVQTMELYRIMGVQRVVIYNTSCGPDIEKAFKYYQKEGILEVVPWPIDKFLKPSGSWRPDYSPGEIHYYGQVTTLNDCIYRYMYESKYLVLNDLDEFIMPYKHASLGDLMGFLQERYSDAAIFRFWNYVYPNTQSDDSGRYPLPQWKNVPGVSILEHIYREPENADSPISAKLIVDPRRVEQTIVHQTQKQFGRTIEVPTDIGHLMHIRHPKEKNFSKDQLTKDKRLWDFETKLISRTNQALFKSGLL</sequence>
<feature type="transmembrane region" description="Helical" evidence="8">
    <location>
        <begin position="7"/>
        <end position="25"/>
    </location>
</feature>
<comment type="subcellular location">
    <subcellularLocation>
        <location evidence="1">Membrane</location>
        <topology evidence="1">Single-pass membrane protein</topology>
    </subcellularLocation>
</comment>
<evidence type="ECO:0000256" key="4">
    <source>
        <dbReference type="ARBA" id="ARBA00022679"/>
    </source>
</evidence>
<dbReference type="GO" id="GO:0016757">
    <property type="term" value="F:glycosyltransferase activity"/>
    <property type="evidence" value="ECO:0007669"/>
    <property type="project" value="UniProtKB-UniRule"/>
</dbReference>
<evidence type="ECO:0000313" key="10">
    <source>
        <dbReference type="Proteomes" id="UP001591681"/>
    </source>
</evidence>
<dbReference type="PANTHER" id="PTHR21461">
    <property type="entry name" value="GLYCOSYLTRANSFERASE FAMILY 92 PROTEIN"/>
    <property type="match status" value="1"/>
</dbReference>
<protein>
    <recommendedName>
        <fullName evidence="8">Glycosyltransferase family 92 protein</fullName>
        <ecNumber evidence="8">2.4.1.-</ecNumber>
    </recommendedName>
</protein>
<keyword evidence="3 8" id="KW-0328">Glycosyltransferase</keyword>
<dbReference type="Proteomes" id="UP001591681">
    <property type="component" value="Unassembled WGS sequence"/>
</dbReference>
<evidence type="ECO:0000256" key="2">
    <source>
        <dbReference type="ARBA" id="ARBA00007647"/>
    </source>
</evidence>
<comment type="similarity">
    <text evidence="2 8">Belongs to the glycosyltransferase 92 family.</text>
</comment>
<dbReference type="InterPro" id="IPR008166">
    <property type="entry name" value="Glyco_transf_92"/>
</dbReference>
<keyword evidence="4 8" id="KW-0808">Transferase</keyword>
<dbReference type="GO" id="GO:0016020">
    <property type="term" value="C:membrane"/>
    <property type="evidence" value="ECO:0007669"/>
    <property type="project" value="UniProtKB-SubCell"/>
</dbReference>
<name>A0ABD1JTA5_9TELE</name>
<evidence type="ECO:0000256" key="5">
    <source>
        <dbReference type="ARBA" id="ARBA00022692"/>
    </source>
</evidence>
<gene>
    <name evidence="9" type="ORF">ACEWY4_014770</name>
</gene>
<proteinExistence type="inferred from homology"/>
<evidence type="ECO:0000256" key="1">
    <source>
        <dbReference type="ARBA" id="ARBA00004167"/>
    </source>
</evidence>
<keyword evidence="7 8" id="KW-0472">Membrane</keyword>
<keyword evidence="5 8" id="KW-0812">Transmembrane</keyword>
<dbReference type="PANTHER" id="PTHR21461:SF45">
    <property type="entry name" value="GLYCOSYLTRANSFERASE FAMILY 92 PROTEIN"/>
    <property type="match status" value="1"/>
</dbReference>